<accession>A0A388KPX5</accession>
<dbReference type="AlphaFoldDB" id="A0A388KPX5"/>
<evidence type="ECO:0000313" key="1">
    <source>
        <dbReference type="EMBL" id="GBG72111.1"/>
    </source>
</evidence>
<organism evidence="1 2">
    <name type="scientific">Chara braunii</name>
    <name type="common">Braun's stonewort</name>
    <dbReference type="NCBI Taxonomy" id="69332"/>
    <lineage>
        <taxon>Eukaryota</taxon>
        <taxon>Viridiplantae</taxon>
        <taxon>Streptophyta</taxon>
        <taxon>Charophyceae</taxon>
        <taxon>Charales</taxon>
        <taxon>Characeae</taxon>
        <taxon>Chara</taxon>
    </lineage>
</organism>
<reference evidence="1 2" key="1">
    <citation type="journal article" date="2018" name="Cell">
        <title>The Chara Genome: Secondary Complexity and Implications for Plant Terrestrialization.</title>
        <authorList>
            <person name="Nishiyama T."/>
            <person name="Sakayama H."/>
            <person name="Vries J.D."/>
            <person name="Buschmann H."/>
            <person name="Saint-Marcoux D."/>
            <person name="Ullrich K.K."/>
            <person name="Haas F.B."/>
            <person name="Vanderstraeten L."/>
            <person name="Becker D."/>
            <person name="Lang D."/>
            <person name="Vosolsobe S."/>
            <person name="Rombauts S."/>
            <person name="Wilhelmsson P.K.I."/>
            <person name="Janitza P."/>
            <person name="Kern R."/>
            <person name="Heyl A."/>
            <person name="Rumpler F."/>
            <person name="Villalobos L.I.A.C."/>
            <person name="Clay J.M."/>
            <person name="Skokan R."/>
            <person name="Toyoda A."/>
            <person name="Suzuki Y."/>
            <person name="Kagoshima H."/>
            <person name="Schijlen E."/>
            <person name="Tajeshwar N."/>
            <person name="Catarino B."/>
            <person name="Hetherington A.J."/>
            <person name="Saltykova A."/>
            <person name="Bonnot C."/>
            <person name="Breuninger H."/>
            <person name="Symeonidi A."/>
            <person name="Radhakrishnan G.V."/>
            <person name="Van Nieuwerburgh F."/>
            <person name="Deforce D."/>
            <person name="Chang C."/>
            <person name="Karol K.G."/>
            <person name="Hedrich R."/>
            <person name="Ulvskov P."/>
            <person name="Glockner G."/>
            <person name="Delwiche C.F."/>
            <person name="Petrasek J."/>
            <person name="Van de Peer Y."/>
            <person name="Friml J."/>
            <person name="Beilby M."/>
            <person name="Dolan L."/>
            <person name="Kohara Y."/>
            <person name="Sugano S."/>
            <person name="Fujiyama A."/>
            <person name="Delaux P.-M."/>
            <person name="Quint M."/>
            <person name="TheiBen G."/>
            <person name="Hagemann M."/>
            <person name="Harholt J."/>
            <person name="Dunand C."/>
            <person name="Zachgo S."/>
            <person name="Langdale J."/>
            <person name="Maumus F."/>
            <person name="Straeten D.V.D."/>
            <person name="Gould S.B."/>
            <person name="Rensing S.A."/>
        </authorList>
    </citation>
    <scope>NUCLEOTIDE SEQUENCE [LARGE SCALE GENOMIC DNA]</scope>
    <source>
        <strain evidence="1 2">S276</strain>
    </source>
</reference>
<keyword evidence="2" id="KW-1185">Reference proteome</keyword>
<gene>
    <name evidence="1" type="ORF">CBR_g11044</name>
</gene>
<sequence length="407" mass="44413">MSGVDFSLTRFAVDHVGMSGADFCLHVGMSGVDFCLHVGMSGVDFCLHVGMSGVDFCLHVAMSGVDLCLHVGMGGVDSFPLRVAELGKLFVAGVELGNKFHVECMLVRHVHDSLDRDTIIRPIMADAAELTRVFSLAGCFLIDYFYGASASVTDHLIVTHEAWDSNLLAPSPAAVGKVGFPRSTKGKKRRVISRNDPAVSTTSPEAIGGTEYVARENGYAPARGYFPAIISVIPSVGDEDLVLVVGVRFRLLTARDPDLMESSAGVLEASVGRETPHRRPRRTTRKEIIMQQKGTGNLRRAARNEPGKVGAELLRQIQRPQPGRWIQHRVEYTNADTDTEVDKDADNDTDLDTDMDARIEKSDGVALLYPCIHIHLQVRVLVTAFLSPSVSLSAFLYSRGCWIHRPG</sequence>
<dbReference type="Proteomes" id="UP000265515">
    <property type="component" value="Unassembled WGS sequence"/>
</dbReference>
<dbReference type="Gramene" id="GBG72111">
    <property type="protein sequence ID" value="GBG72111"/>
    <property type="gene ID" value="CBR_g11044"/>
</dbReference>
<evidence type="ECO:0000313" key="2">
    <source>
        <dbReference type="Proteomes" id="UP000265515"/>
    </source>
</evidence>
<protein>
    <submittedName>
        <fullName evidence="1">Uncharacterized protein</fullName>
    </submittedName>
</protein>
<proteinExistence type="predicted"/>
<dbReference type="EMBL" id="BFEA01000159">
    <property type="protein sequence ID" value="GBG72111.1"/>
    <property type="molecule type" value="Genomic_DNA"/>
</dbReference>
<comment type="caution">
    <text evidence="1">The sequence shown here is derived from an EMBL/GenBank/DDBJ whole genome shotgun (WGS) entry which is preliminary data.</text>
</comment>
<name>A0A388KPX5_CHABU</name>